<dbReference type="EMBL" id="GBRH01217896">
    <property type="protein sequence ID" value="JAD79999.1"/>
    <property type="molecule type" value="Transcribed_RNA"/>
</dbReference>
<protein>
    <submittedName>
        <fullName evidence="1">Uncharacterized protein</fullName>
    </submittedName>
</protein>
<organism evidence="1">
    <name type="scientific">Arundo donax</name>
    <name type="common">Giant reed</name>
    <name type="synonym">Donax arundinaceus</name>
    <dbReference type="NCBI Taxonomy" id="35708"/>
    <lineage>
        <taxon>Eukaryota</taxon>
        <taxon>Viridiplantae</taxon>
        <taxon>Streptophyta</taxon>
        <taxon>Embryophyta</taxon>
        <taxon>Tracheophyta</taxon>
        <taxon>Spermatophyta</taxon>
        <taxon>Magnoliopsida</taxon>
        <taxon>Liliopsida</taxon>
        <taxon>Poales</taxon>
        <taxon>Poaceae</taxon>
        <taxon>PACMAD clade</taxon>
        <taxon>Arundinoideae</taxon>
        <taxon>Arundineae</taxon>
        <taxon>Arundo</taxon>
    </lineage>
</organism>
<name>A0A0A9CUH5_ARUDO</name>
<evidence type="ECO:0000313" key="1">
    <source>
        <dbReference type="EMBL" id="JAD79999.1"/>
    </source>
</evidence>
<dbReference type="AlphaFoldDB" id="A0A0A9CUH5"/>
<sequence length="44" mass="5023">MLTSSLVLSLPDEARTSFRRRVQRLLRPCSFTLSNFLSPALTQL</sequence>
<accession>A0A0A9CUH5</accession>
<reference evidence="1" key="2">
    <citation type="journal article" date="2015" name="Data Brief">
        <title>Shoot transcriptome of the giant reed, Arundo donax.</title>
        <authorList>
            <person name="Barrero R.A."/>
            <person name="Guerrero F.D."/>
            <person name="Moolhuijzen P."/>
            <person name="Goolsby J.A."/>
            <person name="Tidwell J."/>
            <person name="Bellgard S.E."/>
            <person name="Bellgard M.I."/>
        </authorList>
    </citation>
    <scope>NUCLEOTIDE SEQUENCE</scope>
    <source>
        <tissue evidence="1">Shoot tissue taken approximately 20 cm above the soil surface</tissue>
    </source>
</reference>
<proteinExistence type="predicted"/>
<reference evidence="1" key="1">
    <citation type="submission" date="2014-09" db="EMBL/GenBank/DDBJ databases">
        <authorList>
            <person name="Magalhaes I.L.F."/>
            <person name="Oliveira U."/>
            <person name="Santos F.R."/>
            <person name="Vidigal T.H.D.A."/>
            <person name="Brescovit A.D."/>
            <person name="Santos A.J."/>
        </authorList>
    </citation>
    <scope>NUCLEOTIDE SEQUENCE</scope>
    <source>
        <tissue evidence="1">Shoot tissue taken approximately 20 cm above the soil surface</tissue>
    </source>
</reference>